<keyword evidence="5" id="KW-1185">Reference proteome</keyword>
<dbReference type="Proteomes" id="UP001321749">
    <property type="component" value="Unassembled WGS sequence"/>
</dbReference>
<evidence type="ECO:0000313" key="5">
    <source>
        <dbReference type="Proteomes" id="UP001321749"/>
    </source>
</evidence>
<reference evidence="4" key="1">
    <citation type="journal article" date="2023" name="Mol. Phylogenet. Evol.">
        <title>Genome-scale phylogeny and comparative genomics of the fungal order Sordariales.</title>
        <authorList>
            <person name="Hensen N."/>
            <person name="Bonometti L."/>
            <person name="Westerberg I."/>
            <person name="Brannstrom I.O."/>
            <person name="Guillou S."/>
            <person name="Cros-Aarteil S."/>
            <person name="Calhoun S."/>
            <person name="Haridas S."/>
            <person name="Kuo A."/>
            <person name="Mondo S."/>
            <person name="Pangilinan J."/>
            <person name="Riley R."/>
            <person name="LaButti K."/>
            <person name="Andreopoulos B."/>
            <person name="Lipzen A."/>
            <person name="Chen C."/>
            <person name="Yan M."/>
            <person name="Daum C."/>
            <person name="Ng V."/>
            <person name="Clum A."/>
            <person name="Steindorff A."/>
            <person name="Ohm R.A."/>
            <person name="Martin F."/>
            <person name="Silar P."/>
            <person name="Natvig D.O."/>
            <person name="Lalanne C."/>
            <person name="Gautier V."/>
            <person name="Ament-Velasquez S.L."/>
            <person name="Kruys A."/>
            <person name="Hutchinson M.I."/>
            <person name="Powell A.J."/>
            <person name="Barry K."/>
            <person name="Miller A.N."/>
            <person name="Grigoriev I.V."/>
            <person name="Debuchy R."/>
            <person name="Gladieux P."/>
            <person name="Hiltunen Thoren M."/>
            <person name="Johannesson H."/>
        </authorList>
    </citation>
    <scope>NUCLEOTIDE SEQUENCE</scope>
    <source>
        <strain evidence="4">PSN324</strain>
    </source>
</reference>
<evidence type="ECO:0000256" key="1">
    <source>
        <dbReference type="ARBA" id="ARBA00008072"/>
    </source>
</evidence>
<dbReference type="AlphaFoldDB" id="A0AAV9HEE0"/>
<protein>
    <submittedName>
        <fullName evidence="4">Chaperonin 10-like protein</fullName>
    </submittedName>
</protein>
<accession>A0AAV9HEE0</accession>
<dbReference type="InterPro" id="IPR013154">
    <property type="entry name" value="ADH-like_N"/>
</dbReference>
<gene>
    <name evidence="4" type="ORF">QBC42DRAFT_275341</name>
</gene>
<dbReference type="PANTHER" id="PTHR45348">
    <property type="entry name" value="HYPOTHETICAL OXIDOREDUCTASE (EUROFUNG)"/>
    <property type="match status" value="1"/>
</dbReference>
<reference evidence="4" key="2">
    <citation type="submission" date="2023-06" db="EMBL/GenBank/DDBJ databases">
        <authorList>
            <consortium name="Lawrence Berkeley National Laboratory"/>
            <person name="Mondo S.J."/>
            <person name="Hensen N."/>
            <person name="Bonometti L."/>
            <person name="Westerberg I."/>
            <person name="Brannstrom I.O."/>
            <person name="Guillou S."/>
            <person name="Cros-Aarteil S."/>
            <person name="Calhoun S."/>
            <person name="Haridas S."/>
            <person name="Kuo A."/>
            <person name="Pangilinan J."/>
            <person name="Riley R."/>
            <person name="Labutti K."/>
            <person name="Andreopoulos B."/>
            <person name="Lipzen A."/>
            <person name="Chen C."/>
            <person name="Yanf M."/>
            <person name="Daum C."/>
            <person name="Ng V."/>
            <person name="Clum A."/>
            <person name="Steindorff A."/>
            <person name="Ohm R."/>
            <person name="Martin F."/>
            <person name="Silar P."/>
            <person name="Natvig D."/>
            <person name="Lalanne C."/>
            <person name="Gautier V."/>
            <person name="Ament-Velasquez S.L."/>
            <person name="Kruys A."/>
            <person name="Hutchinson M.I."/>
            <person name="Powell A.J."/>
            <person name="Barry K."/>
            <person name="Miller A.N."/>
            <person name="Grigoriev I.V."/>
            <person name="Debuchy R."/>
            <person name="Gladieux P."/>
            <person name="Thoren M.H."/>
            <person name="Johannesson H."/>
        </authorList>
    </citation>
    <scope>NUCLEOTIDE SEQUENCE</scope>
    <source>
        <strain evidence="4">PSN324</strain>
    </source>
</reference>
<comment type="similarity">
    <text evidence="1">Belongs to the zinc-containing alcohol dehydrogenase family.</text>
</comment>
<dbReference type="Gene3D" id="3.90.180.10">
    <property type="entry name" value="Medium-chain alcohol dehydrogenases, catalytic domain"/>
    <property type="match status" value="1"/>
</dbReference>
<dbReference type="InterPro" id="IPR011032">
    <property type="entry name" value="GroES-like_sf"/>
</dbReference>
<dbReference type="InterPro" id="IPR020843">
    <property type="entry name" value="ER"/>
</dbReference>
<dbReference type="GO" id="GO:0016651">
    <property type="term" value="F:oxidoreductase activity, acting on NAD(P)H"/>
    <property type="evidence" value="ECO:0007669"/>
    <property type="project" value="InterPro"/>
</dbReference>
<organism evidence="4 5">
    <name type="scientific">Cladorrhinum samala</name>
    <dbReference type="NCBI Taxonomy" id="585594"/>
    <lineage>
        <taxon>Eukaryota</taxon>
        <taxon>Fungi</taxon>
        <taxon>Dikarya</taxon>
        <taxon>Ascomycota</taxon>
        <taxon>Pezizomycotina</taxon>
        <taxon>Sordariomycetes</taxon>
        <taxon>Sordariomycetidae</taxon>
        <taxon>Sordariales</taxon>
        <taxon>Podosporaceae</taxon>
        <taxon>Cladorrhinum</taxon>
    </lineage>
</organism>
<dbReference type="Gene3D" id="3.40.50.720">
    <property type="entry name" value="NAD(P)-binding Rossmann-like Domain"/>
    <property type="match status" value="1"/>
</dbReference>
<proteinExistence type="inferred from homology"/>
<dbReference type="EMBL" id="MU865048">
    <property type="protein sequence ID" value="KAK4459040.1"/>
    <property type="molecule type" value="Genomic_DNA"/>
</dbReference>
<dbReference type="Pfam" id="PF08240">
    <property type="entry name" value="ADH_N"/>
    <property type="match status" value="1"/>
</dbReference>
<feature type="domain" description="Enoyl reductase (ER)" evidence="3">
    <location>
        <begin position="13"/>
        <end position="359"/>
    </location>
</feature>
<evidence type="ECO:0000256" key="2">
    <source>
        <dbReference type="ARBA" id="ARBA00023002"/>
    </source>
</evidence>
<keyword evidence="2" id="KW-0560">Oxidoreductase</keyword>
<evidence type="ECO:0000313" key="4">
    <source>
        <dbReference type="EMBL" id="KAK4459040.1"/>
    </source>
</evidence>
<evidence type="ECO:0000259" key="3">
    <source>
        <dbReference type="SMART" id="SM00829"/>
    </source>
</evidence>
<dbReference type="SMART" id="SM00829">
    <property type="entry name" value="PKS_ER"/>
    <property type="match status" value="1"/>
</dbReference>
<dbReference type="SUPFAM" id="SSF50129">
    <property type="entry name" value="GroES-like"/>
    <property type="match status" value="1"/>
</dbReference>
<name>A0AAV9HEE0_9PEZI</name>
<sequence>MAPPTEIKAVVIASPEKAEVRTVALPKIRDGYMLIRTVAVALNPTDWKHVSGAQNVNCRVGCDYVGYVEEVGPKVTKPFAKGDLVCGVIHGSNRNQPDEGAFGEYVVAKGDLQIKVPENLAPEQAATLGVGITTVGQGLYQALKLPLPTGDRPPIGDSSPRILIYGGSTATGILGIQYAALSGYRVATTCSPRNFSLMKSLVPSAEVFDYSSPTLVDDIKAWASGAPSQPLTLAWDCHATPESGKICAAALSTSEEGHYRSLLNVPEEVIKSVNPMVDSGYTFAYTAIGEAFDKTWHVPASEEDFEFAKAFWELSRQLLAEGKIIPAKMDVNRGGSGLEGVLVGLEELRTGKVSGTKLVYTL</sequence>
<dbReference type="InterPro" id="IPR047122">
    <property type="entry name" value="Trans-enoyl_RdTase-like"/>
</dbReference>
<dbReference type="PANTHER" id="PTHR45348:SF2">
    <property type="entry name" value="ZINC-TYPE ALCOHOL DEHYDROGENASE-LIKE PROTEIN C2E1P3.01"/>
    <property type="match status" value="1"/>
</dbReference>
<comment type="caution">
    <text evidence="4">The sequence shown here is derived from an EMBL/GenBank/DDBJ whole genome shotgun (WGS) entry which is preliminary data.</text>
</comment>
<dbReference type="CDD" id="cd08249">
    <property type="entry name" value="enoyl_reductase_like"/>
    <property type="match status" value="1"/>
</dbReference>
<dbReference type="InterPro" id="IPR036291">
    <property type="entry name" value="NAD(P)-bd_dom_sf"/>
</dbReference>
<dbReference type="SUPFAM" id="SSF51735">
    <property type="entry name" value="NAD(P)-binding Rossmann-fold domains"/>
    <property type="match status" value="1"/>
</dbReference>